<dbReference type="Proteomes" id="UP000190166">
    <property type="component" value="Unassembled WGS sequence"/>
</dbReference>
<evidence type="ECO:0000256" key="1">
    <source>
        <dbReference type="ARBA" id="ARBA00007248"/>
    </source>
</evidence>
<dbReference type="AlphaFoldDB" id="A0A1T5P644"/>
<name>A0A1T5P644_9BACT</name>
<sequence length="324" mass="35513">MKRINPLIFIAFSVLVTFCSKKSEDKPSTPNPHEKFAVTFKVNDFIQSIGDIDARNSSSGQNQKQPGDSLKKYIDHLVMVIYTSNSTFVKQVSQNSSNPDFGVFKDSLPAGDYRISVVGTKDSVPLSYSNPPEAGPSLINLTLPGTDAFYKFMQIGVNGSIDQVVVLSRVVAKVKLIIKDRIPFDTKSISIKLSAFPSSSVPDMNDVFSGISLSSGGYYYAVRGQFIYYPLVYNIPDSLRGSTNFTSEFYVLVLPNTTKMTMQLTSNKTDGTVLAQKDIYDISITANKRTILTGNLFDGITTDTSGLSVGIDGRWNADSTVQTF</sequence>
<comment type="similarity">
    <text evidence="1">Belongs to the bacteroidetes fimbrillin superfamily. FimB/Mfa2 family.</text>
</comment>
<organism evidence="2 3">
    <name type="scientific">Chitinophaga ginsengisegetis</name>
    <dbReference type="NCBI Taxonomy" id="393003"/>
    <lineage>
        <taxon>Bacteria</taxon>
        <taxon>Pseudomonadati</taxon>
        <taxon>Bacteroidota</taxon>
        <taxon>Chitinophagia</taxon>
        <taxon>Chitinophagales</taxon>
        <taxon>Chitinophagaceae</taxon>
        <taxon>Chitinophaga</taxon>
    </lineage>
</organism>
<dbReference type="InterPro" id="IPR014941">
    <property type="entry name" value="FimB/Mfa2/Mfa3"/>
</dbReference>
<evidence type="ECO:0000313" key="3">
    <source>
        <dbReference type="Proteomes" id="UP000190166"/>
    </source>
</evidence>
<dbReference type="Pfam" id="PF08842">
    <property type="entry name" value="Mfa2"/>
    <property type="match status" value="1"/>
</dbReference>
<gene>
    <name evidence="2" type="ORF">SAMN05660461_4197</name>
</gene>
<dbReference type="EMBL" id="FUZZ01000003">
    <property type="protein sequence ID" value="SKD08244.1"/>
    <property type="molecule type" value="Genomic_DNA"/>
</dbReference>
<accession>A0A1T5P644</accession>
<reference evidence="2 3" key="1">
    <citation type="submission" date="2017-02" db="EMBL/GenBank/DDBJ databases">
        <authorList>
            <person name="Peterson S.W."/>
        </authorList>
    </citation>
    <scope>NUCLEOTIDE SEQUENCE [LARGE SCALE GENOMIC DNA]</scope>
    <source>
        <strain evidence="2 3">DSM 18108</strain>
    </source>
</reference>
<keyword evidence="3" id="KW-1185">Reference proteome</keyword>
<proteinExistence type="inferred from homology"/>
<evidence type="ECO:0008006" key="4">
    <source>
        <dbReference type="Google" id="ProtNLM"/>
    </source>
</evidence>
<protein>
    <recommendedName>
        <fullName evidence="4">Fimbrillin-A associated anchor protein Mfa1 and Mfa2</fullName>
    </recommendedName>
</protein>
<evidence type="ECO:0000313" key="2">
    <source>
        <dbReference type="EMBL" id="SKD08244.1"/>
    </source>
</evidence>
<dbReference type="RefSeq" id="WP_079471471.1">
    <property type="nucleotide sequence ID" value="NZ_FUZZ01000003.1"/>
</dbReference>